<feature type="domain" description="C-type lectin" evidence="5">
    <location>
        <begin position="185"/>
        <end position="307"/>
    </location>
</feature>
<dbReference type="GO" id="GO:0030246">
    <property type="term" value="F:carbohydrate binding"/>
    <property type="evidence" value="ECO:0007669"/>
    <property type="project" value="UniProtKB-KW"/>
</dbReference>
<dbReference type="PROSITE" id="PS50041">
    <property type="entry name" value="C_TYPE_LECTIN_2"/>
    <property type="match status" value="1"/>
</dbReference>
<dbReference type="SUPFAM" id="SSF56436">
    <property type="entry name" value="C-type lectin-like"/>
    <property type="match status" value="1"/>
</dbReference>
<keyword evidence="1" id="KW-0430">Lectin</keyword>
<dbReference type="Pfam" id="PF00059">
    <property type="entry name" value="Lectin_C"/>
    <property type="match status" value="1"/>
</dbReference>
<keyword evidence="4" id="KW-1133">Transmembrane helix</keyword>
<keyword evidence="7" id="KW-1185">Reference proteome</keyword>
<dbReference type="Ensembl" id="ENSKMAT00000026620.1">
    <property type="protein sequence ID" value="ENSKMAP00000026285.1"/>
    <property type="gene ID" value="ENSKMAG00000019488.1"/>
</dbReference>
<evidence type="ECO:0000256" key="1">
    <source>
        <dbReference type="ARBA" id="ARBA00022734"/>
    </source>
</evidence>
<proteinExistence type="predicted"/>
<dbReference type="InterPro" id="IPR001304">
    <property type="entry name" value="C-type_lectin-like"/>
</dbReference>
<dbReference type="Proteomes" id="UP000264800">
    <property type="component" value="Unplaced"/>
</dbReference>
<feature type="region of interest" description="Disordered" evidence="3">
    <location>
        <begin position="1"/>
        <end position="49"/>
    </location>
</feature>
<feature type="coiled-coil region" evidence="2">
    <location>
        <begin position="128"/>
        <end position="162"/>
    </location>
</feature>
<reference evidence="6" key="2">
    <citation type="submission" date="2025-09" db="UniProtKB">
        <authorList>
            <consortium name="Ensembl"/>
        </authorList>
    </citation>
    <scope>IDENTIFICATION</scope>
</reference>
<evidence type="ECO:0000313" key="7">
    <source>
        <dbReference type="Proteomes" id="UP000264800"/>
    </source>
</evidence>
<dbReference type="SMART" id="SM00034">
    <property type="entry name" value="CLECT"/>
    <property type="match status" value="1"/>
</dbReference>
<keyword evidence="2" id="KW-0175">Coiled coil</keyword>
<dbReference type="InterPro" id="IPR033989">
    <property type="entry name" value="CD209-like_CTLD"/>
</dbReference>
<dbReference type="PANTHER" id="PTHR22803">
    <property type="entry name" value="MANNOSE, PHOSPHOLIPASE, LECTIN RECEPTOR RELATED"/>
    <property type="match status" value="1"/>
</dbReference>
<organism evidence="6 7">
    <name type="scientific">Kryptolebias marmoratus</name>
    <name type="common">Mangrove killifish</name>
    <name type="synonym">Rivulus marmoratus</name>
    <dbReference type="NCBI Taxonomy" id="37003"/>
    <lineage>
        <taxon>Eukaryota</taxon>
        <taxon>Metazoa</taxon>
        <taxon>Chordata</taxon>
        <taxon>Craniata</taxon>
        <taxon>Vertebrata</taxon>
        <taxon>Euteleostomi</taxon>
        <taxon>Actinopterygii</taxon>
        <taxon>Neopterygii</taxon>
        <taxon>Teleostei</taxon>
        <taxon>Neoteleostei</taxon>
        <taxon>Acanthomorphata</taxon>
        <taxon>Ovalentaria</taxon>
        <taxon>Atherinomorphae</taxon>
        <taxon>Cyprinodontiformes</taxon>
        <taxon>Rivulidae</taxon>
        <taxon>Kryptolebias</taxon>
    </lineage>
</organism>
<evidence type="ECO:0000256" key="4">
    <source>
        <dbReference type="SAM" id="Phobius"/>
    </source>
</evidence>
<keyword evidence="4" id="KW-0472">Membrane</keyword>
<dbReference type="InterPro" id="IPR050111">
    <property type="entry name" value="C-type_lectin/snaclec_domain"/>
</dbReference>
<evidence type="ECO:0000313" key="6">
    <source>
        <dbReference type="Ensembl" id="ENSKMAP00000026285.1"/>
    </source>
</evidence>
<keyword evidence="4" id="KW-0812">Transmembrane</keyword>
<name>A0A3Q3BA28_KRYMA</name>
<dbReference type="InterPro" id="IPR016186">
    <property type="entry name" value="C-type_lectin-like/link_sf"/>
</dbReference>
<feature type="transmembrane region" description="Helical" evidence="4">
    <location>
        <begin position="87"/>
        <end position="110"/>
    </location>
</feature>
<dbReference type="CDD" id="cd03590">
    <property type="entry name" value="CLECT_DC-SIGN_like"/>
    <property type="match status" value="1"/>
</dbReference>
<feature type="compositionally biased region" description="Polar residues" evidence="3">
    <location>
        <begin position="29"/>
        <end position="41"/>
    </location>
</feature>
<dbReference type="OMA" id="RTTRDWP"/>
<dbReference type="InterPro" id="IPR016187">
    <property type="entry name" value="CTDL_fold"/>
</dbReference>
<sequence>MREQRAEETERCSEGGDARRRNEDLAAMQSRQQGDMSNTGTPPDRMYSKLIDDGCQEDFTTDVQHRDYSVSPVRIPPRMSGPGPYRFATICLAALCAVLLISIIAVTAHYKNKPQGDGEATSEMQKENTDISDIIKSLQEENKRLHKEVDMLNANLTALMNNKGIKPTPKATKVPIVCSPDWLLFNDSCYFISRNTKNWQESQDYCKKQGAHLAIILTPEEQTFLWDLLPRGHWNSFWFGITDGETEDEWKWVDGSPVVGGFWEDNEPNNHINEDCGYIVKTQVLERVAIKSWYDAPCNMYLPFICEKEMGTETTSH</sequence>
<protein>
    <submittedName>
        <fullName evidence="6">CD209 antigen-like protein C</fullName>
    </submittedName>
</protein>
<accession>A0A3Q3BA28</accession>
<evidence type="ECO:0000256" key="3">
    <source>
        <dbReference type="SAM" id="MobiDB-lite"/>
    </source>
</evidence>
<evidence type="ECO:0000256" key="2">
    <source>
        <dbReference type="SAM" id="Coils"/>
    </source>
</evidence>
<dbReference type="Gene3D" id="3.10.100.10">
    <property type="entry name" value="Mannose-Binding Protein A, subunit A"/>
    <property type="match status" value="1"/>
</dbReference>
<reference evidence="6" key="1">
    <citation type="submission" date="2025-08" db="UniProtKB">
        <authorList>
            <consortium name="Ensembl"/>
        </authorList>
    </citation>
    <scope>IDENTIFICATION</scope>
</reference>
<evidence type="ECO:0000259" key="5">
    <source>
        <dbReference type="PROSITE" id="PS50041"/>
    </source>
</evidence>
<feature type="compositionally biased region" description="Basic and acidic residues" evidence="3">
    <location>
        <begin position="1"/>
        <end position="24"/>
    </location>
</feature>
<dbReference type="GeneTree" id="ENSGT01030000234575"/>
<dbReference type="AlphaFoldDB" id="A0A3Q3BA28"/>